<organism evidence="5 6">
    <name type="scientific">Paractinoplanes brasiliensis</name>
    <dbReference type="NCBI Taxonomy" id="52695"/>
    <lineage>
        <taxon>Bacteria</taxon>
        <taxon>Bacillati</taxon>
        <taxon>Actinomycetota</taxon>
        <taxon>Actinomycetes</taxon>
        <taxon>Micromonosporales</taxon>
        <taxon>Micromonosporaceae</taxon>
        <taxon>Paractinoplanes</taxon>
    </lineage>
</organism>
<name>A0A4R6J897_9ACTN</name>
<protein>
    <submittedName>
        <fullName evidence="5">LacI family transcriptional regulator</fullName>
    </submittedName>
</protein>
<dbReference type="InterPro" id="IPR000843">
    <property type="entry name" value="HTH_LacI"/>
</dbReference>
<dbReference type="Pfam" id="PF13377">
    <property type="entry name" value="Peripla_BP_3"/>
    <property type="match status" value="1"/>
</dbReference>
<keyword evidence="3" id="KW-0804">Transcription</keyword>
<keyword evidence="2" id="KW-0238">DNA-binding</keyword>
<dbReference type="CDD" id="cd06267">
    <property type="entry name" value="PBP1_LacI_sugar_binding-like"/>
    <property type="match status" value="1"/>
</dbReference>
<dbReference type="AlphaFoldDB" id="A0A4R6J897"/>
<reference evidence="5 6" key="1">
    <citation type="submission" date="2019-03" db="EMBL/GenBank/DDBJ databases">
        <title>Sequencing the genomes of 1000 actinobacteria strains.</title>
        <authorList>
            <person name="Klenk H.-P."/>
        </authorList>
    </citation>
    <scope>NUCLEOTIDE SEQUENCE [LARGE SCALE GENOMIC DNA]</scope>
    <source>
        <strain evidence="5 6">DSM 43805</strain>
    </source>
</reference>
<dbReference type="OrthoDB" id="3226810at2"/>
<dbReference type="PROSITE" id="PS00356">
    <property type="entry name" value="HTH_LACI_1"/>
    <property type="match status" value="1"/>
</dbReference>
<dbReference type="PANTHER" id="PTHR30146">
    <property type="entry name" value="LACI-RELATED TRANSCRIPTIONAL REPRESSOR"/>
    <property type="match status" value="1"/>
</dbReference>
<dbReference type="Gene3D" id="1.10.260.40">
    <property type="entry name" value="lambda repressor-like DNA-binding domains"/>
    <property type="match status" value="1"/>
</dbReference>
<dbReference type="SUPFAM" id="SSF53822">
    <property type="entry name" value="Periplasmic binding protein-like I"/>
    <property type="match status" value="1"/>
</dbReference>
<proteinExistence type="predicted"/>
<keyword evidence="1" id="KW-0805">Transcription regulation</keyword>
<evidence type="ECO:0000313" key="5">
    <source>
        <dbReference type="EMBL" id="TDO31377.1"/>
    </source>
</evidence>
<dbReference type="EMBL" id="SNWR01000002">
    <property type="protein sequence ID" value="TDO31377.1"/>
    <property type="molecule type" value="Genomic_DNA"/>
</dbReference>
<comment type="caution">
    <text evidence="5">The sequence shown here is derived from an EMBL/GenBank/DDBJ whole genome shotgun (WGS) entry which is preliminary data.</text>
</comment>
<dbReference type="RefSeq" id="WP_133877499.1">
    <property type="nucleotide sequence ID" value="NZ_BOMD01000045.1"/>
</dbReference>
<dbReference type="Proteomes" id="UP000294901">
    <property type="component" value="Unassembled WGS sequence"/>
</dbReference>
<dbReference type="PROSITE" id="PS50932">
    <property type="entry name" value="HTH_LACI_2"/>
    <property type="match status" value="1"/>
</dbReference>
<gene>
    <name evidence="5" type="ORF">C8E87_6799</name>
</gene>
<dbReference type="CDD" id="cd01392">
    <property type="entry name" value="HTH_LacI"/>
    <property type="match status" value="1"/>
</dbReference>
<evidence type="ECO:0000313" key="6">
    <source>
        <dbReference type="Proteomes" id="UP000294901"/>
    </source>
</evidence>
<evidence type="ECO:0000259" key="4">
    <source>
        <dbReference type="PROSITE" id="PS50932"/>
    </source>
</evidence>
<dbReference type="GO" id="GO:0000976">
    <property type="term" value="F:transcription cis-regulatory region binding"/>
    <property type="evidence" value="ECO:0007669"/>
    <property type="project" value="TreeGrafter"/>
</dbReference>
<keyword evidence="6" id="KW-1185">Reference proteome</keyword>
<dbReference type="GO" id="GO:0003700">
    <property type="term" value="F:DNA-binding transcription factor activity"/>
    <property type="evidence" value="ECO:0007669"/>
    <property type="project" value="TreeGrafter"/>
</dbReference>
<evidence type="ECO:0000256" key="3">
    <source>
        <dbReference type="ARBA" id="ARBA00023163"/>
    </source>
</evidence>
<dbReference type="PANTHER" id="PTHR30146:SF153">
    <property type="entry name" value="LACTOSE OPERON REPRESSOR"/>
    <property type="match status" value="1"/>
</dbReference>
<evidence type="ECO:0000256" key="1">
    <source>
        <dbReference type="ARBA" id="ARBA00023015"/>
    </source>
</evidence>
<sequence>MPKPGVRLRLVDIAERAGVSLATASRALAGRDGVSEEVAARIRQISEEMGYVANPYARTLAGGASSTVGLVVHQVDDPYFSEIAGGVIRVADEQGLLVQICHSGRDPEHELRQIRHLINQRVRIIIVAGSGFADTRHEAAARDELSAYVRGGGRVAVIGRHSLGVDAVLPENEAGGKALGRHLLELGHRRIAVAAGTADLNTVVDRMAGVAAALAEAGLSPTGLPVIHTDFTRDGGVAATERILRDHPATTAIIALNDAMAMGVLSTLRAHGVPVPERMSVVGFDDVSVAADLAPSLTTIRLPMTDMGKMALALALRPPAARPRRRFTGHTLVVRDSTGPAPTSA</sequence>
<dbReference type="SMART" id="SM00354">
    <property type="entry name" value="HTH_LACI"/>
    <property type="match status" value="1"/>
</dbReference>
<dbReference type="Pfam" id="PF00356">
    <property type="entry name" value="LacI"/>
    <property type="match status" value="1"/>
</dbReference>
<dbReference type="SUPFAM" id="SSF47413">
    <property type="entry name" value="lambda repressor-like DNA-binding domains"/>
    <property type="match status" value="1"/>
</dbReference>
<feature type="domain" description="HTH lacI-type" evidence="4">
    <location>
        <begin position="8"/>
        <end position="62"/>
    </location>
</feature>
<dbReference type="Gene3D" id="3.40.50.2300">
    <property type="match status" value="2"/>
</dbReference>
<dbReference type="InterPro" id="IPR046335">
    <property type="entry name" value="LacI/GalR-like_sensor"/>
</dbReference>
<accession>A0A4R6J897</accession>
<dbReference type="InterPro" id="IPR010982">
    <property type="entry name" value="Lambda_DNA-bd_dom_sf"/>
</dbReference>
<dbReference type="InterPro" id="IPR028082">
    <property type="entry name" value="Peripla_BP_I"/>
</dbReference>
<evidence type="ECO:0000256" key="2">
    <source>
        <dbReference type="ARBA" id="ARBA00023125"/>
    </source>
</evidence>